<reference evidence="9 10" key="1">
    <citation type="submission" date="2020-11" db="EMBL/GenBank/DDBJ databases">
        <title>Arthrobacter antarcticus sp. nov., isolated from Antarctic Soil.</title>
        <authorList>
            <person name="Li J."/>
        </authorList>
    </citation>
    <scope>NUCLEOTIDE SEQUENCE [LARGE SCALE GENOMIC DNA]</scope>
    <source>
        <strain evidence="9 10">Z1-20</strain>
    </source>
</reference>
<accession>A0A931CNM6</accession>
<dbReference type="InterPro" id="IPR003825">
    <property type="entry name" value="Colicin-V_CvpA"/>
</dbReference>
<dbReference type="EMBL" id="JADNYM010000002">
    <property type="protein sequence ID" value="MBG0738174.1"/>
    <property type="molecule type" value="Genomic_DNA"/>
</dbReference>
<name>A0A931CNM6_9MICC</name>
<dbReference type="InterPro" id="IPR043504">
    <property type="entry name" value="Peptidase_S1_PA_chymotrypsin"/>
</dbReference>
<dbReference type="AlphaFoldDB" id="A0A931CNM6"/>
<feature type="transmembrane region" description="Helical" evidence="8">
    <location>
        <begin position="63"/>
        <end position="81"/>
    </location>
</feature>
<dbReference type="GO" id="GO:0009403">
    <property type="term" value="P:toxin biosynthetic process"/>
    <property type="evidence" value="ECO:0007669"/>
    <property type="project" value="InterPro"/>
</dbReference>
<keyword evidence="7 8" id="KW-0472">Membrane</keyword>
<dbReference type="Pfam" id="PF02674">
    <property type="entry name" value="Colicin_V"/>
    <property type="match status" value="1"/>
</dbReference>
<dbReference type="PRINTS" id="PR00834">
    <property type="entry name" value="PROTEASES2C"/>
</dbReference>
<dbReference type="InterPro" id="IPR047680">
    <property type="entry name" value="MarP-like"/>
</dbReference>
<dbReference type="NCBIfam" id="NF033740">
    <property type="entry name" value="MarP_fam_protase"/>
    <property type="match status" value="1"/>
</dbReference>
<dbReference type="PANTHER" id="PTHR43343">
    <property type="entry name" value="PEPTIDASE S12"/>
    <property type="match status" value="1"/>
</dbReference>
<dbReference type="Pfam" id="PF13365">
    <property type="entry name" value="Trypsin_2"/>
    <property type="match status" value="1"/>
</dbReference>
<gene>
    <name evidence="9" type="ORF">IV500_01820</name>
</gene>
<keyword evidence="6 8" id="KW-1133">Transmembrane helix</keyword>
<dbReference type="InterPro" id="IPR001940">
    <property type="entry name" value="Peptidase_S1C"/>
</dbReference>
<dbReference type="Proteomes" id="UP000655366">
    <property type="component" value="Unassembled WGS sequence"/>
</dbReference>
<evidence type="ECO:0000313" key="9">
    <source>
        <dbReference type="EMBL" id="MBG0738174.1"/>
    </source>
</evidence>
<organism evidence="9 10">
    <name type="scientific">Arthrobacter terrae</name>
    <dbReference type="NCBI Taxonomy" id="2935737"/>
    <lineage>
        <taxon>Bacteria</taxon>
        <taxon>Bacillati</taxon>
        <taxon>Actinomycetota</taxon>
        <taxon>Actinomycetes</taxon>
        <taxon>Micrococcales</taxon>
        <taxon>Micrococcaceae</taxon>
        <taxon>Arthrobacter</taxon>
    </lineage>
</organism>
<evidence type="ECO:0000313" key="10">
    <source>
        <dbReference type="Proteomes" id="UP000655366"/>
    </source>
</evidence>
<keyword evidence="5" id="KW-0378">Hydrolase</keyword>
<evidence type="ECO:0000256" key="1">
    <source>
        <dbReference type="ARBA" id="ARBA00004141"/>
    </source>
</evidence>
<dbReference type="Gene3D" id="2.40.10.10">
    <property type="entry name" value="Trypsin-like serine proteases"/>
    <property type="match status" value="2"/>
</dbReference>
<dbReference type="GO" id="GO:0006508">
    <property type="term" value="P:proteolysis"/>
    <property type="evidence" value="ECO:0007669"/>
    <property type="project" value="UniProtKB-KW"/>
</dbReference>
<keyword evidence="3 9" id="KW-0645">Protease</keyword>
<proteinExistence type="inferred from homology"/>
<dbReference type="GO" id="GO:0016020">
    <property type="term" value="C:membrane"/>
    <property type="evidence" value="ECO:0007669"/>
    <property type="project" value="UniProtKB-SubCell"/>
</dbReference>
<evidence type="ECO:0000256" key="2">
    <source>
        <dbReference type="ARBA" id="ARBA00010541"/>
    </source>
</evidence>
<comment type="similarity">
    <text evidence="2">Belongs to the peptidase S1C family.</text>
</comment>
<comment type="caution">
    <text evidence="9">The sequence shown here is derived from an EMBL/GenBank/DDBJ whole genome shotgun (WGS) entry which is preliminary data.</text>
</comment>
<dbReference type="RefSeq" id="WP_196395115.1">
    <property type="nucleotide sequence ID" value="NZ_JADNYM010000002.1"/>
</dbReference>
<dbReference type="GO" id="GO:0004252">
    <property type="term" value="F:serine-type endopeptidase activity"/>
    <property type="evidence" value="ECO:0007669"/>
    <property type="project" value="InterPro"/>
</dbReference>
<comment type="subcellular location">
    <subcellularLocation>
        <location evidence="1">Membrane</location>
        <topology evidence="1">Multi-pass membrane protein</topology>
    </subcellularLocation>
</comment>
<dbReference type="InterPro" id="IPR009003">
    <property type="entry name" value="Peptidase_S1_PA"/>
</dbReference>
<dbReference type="InterPro" id="IPR051201">
    <property type="entry name" value="Chloro_Bact_Ser_Proteases"/>
</dbReference>
<sequence length="394" mass="40829">MFGFTWLDLALLIWLVAQAVYGLRVGLLVSLAGILGFVAGAVAAFFAVPFVSSLAADSGWRTALVILAVLVLVGLGHTLGLRIGMLIGRRVKFRPVRSMDRLLGGVLNLAVGALMISVLAFSVSNLGIPFVSTQLGQSRVIGTIDSLTPTPVRSSVAQLRSIVLNEGIPRLFDQLGPVTPMDPPNTSTDTPALNTAAQSVLKITGTAFQCGQNQTGSGFVVAPGRVVTNAHVVAGVARPVVELPSGGSLPGRVVSFDPQQDLAVLAVDGLQARALQLGQQLHAGQPAAFAGYPHGGPFQSKPATVQRVSTVLVPDIYGQNPSSEEVYQLSADVQPGNSGGPLLDEAGQVVGAVFARSTDTTQIGYAFTLTELAPVAQAAPELNQQVPSGQCTTK</sequence>
<feature type="transmembrane region" description="Helical" evidence="8">
    <location>
        <begin position="102"/>
        <end position="123"/>
    </location>
</feature>
<feature type="transmembrane region" description="Helical" evidence="8">
    <location>
        <begin position="6"/>
        <end position="23"/>
    </location>
</feature>
<evidence type="ECO:0000256" key="5">
    <source>
        <dbReference type="ARBA" id="ARBA00022801"/>
    </source>
</evidence>
<keyword evidence="10" id="KW-1185">Reference proteome</keyword>
<protein>
    <submittedName>
        <fullName evidence="9">MarP family serine protease</fullName>
    </submittedName>
</protein>
<evidence type="ECO:0000256" key="3">
    <source>
        <dbReference type="ARBA" id="ARBA00022670"/>
    </source>
</evidence>
<evidence type="ECO:0000256" key="8">
    <source>
        <dbReference type="SAM" id="Phobius"/>
    </source>
</evidence>
<dbReference type="SUPFAM" id="SSF50494">
    <property type="entry name" value="Trypsin-like serine proteases"/>
    <property type="match status" value="1"/>
</dbReference>
<evidence type="ECO:0000256" key="4">
    <source>
        <dbReference type="ARBA" id="ARBA00022692"/>
    </source>
</evidence>
<feature type="transmembrane region" description="Helical" evidence="8">
    <location>
        <begin position="28"/>
        <end position="51"/>
    </location>
</feature>
<evidence type="ECO:0000256" key="6">
    <source>
        <dbReference type="ARBA" id="ARBA00022989"/>
    </source>
</evidence>
<keyword evidence="4 8" id="KW-0812">Transmembrane</keyword>
<dbReference type="PANTHER" id="PTHR43343:SF3">
    <property type="entry name" value="PROTEASE DO-LIKE 8, CHLOROPLASTIC"/>
    <property type="match status" value="1"/>
</dbReference>
<evidence type="ECO:0000256" key="7">
    <source>
        <dbReference type="ARBA" id="ARBA00023136"/>
    </source>
</evidence>